<dbReference type="PROSITE" id="PS00770">
    <property type="entry name" value="AA_TRANSFER_CLASS_4"/>
    <property type="match status" value="1"/>
</dbReference>
<accession>A0A4R6TK98</accession>
<reference evidence="13 14" key="1">
    <citation type="submission" date="2019-03" db="EMBL/GenBank/DDBJ databases">
        <title>Genomic Encyclopedia of Type Strains, Phase III (KMG-III): the genomes of soil and plant-associated and newly described type strains.</title>
        <authorList>
            <person name="Whitman W."/>
        </authorList>
    </citation>
    <scope>NUCLEOTIDE SEQUENCE [LARGE SCALE GENOMIC DNA]</scope>
    <source>
        <strain evidence="13 14">CECT 8283</strain>
    </source>
</reference>
<dbReference type="Proteomes" id="UP000295390">
    <property type="component" value="Unassembled WGS sequence"/>
</dbReference>
<keyword evidence="13" id="KW-0032">Aminotransferase</keyword>
<evidence type="ECO:0000256" key="3">
    <source>
        <dbReference type="ARBA" id="ARBA00004931"/>
    </source>
</evidence>
<dbReference type="EC" id="2.6.1.42" evidence="6"/>
<comment type="caution">
    <text evidence="13">The sequence shown here is derived from an EMBL/GenBank/DDBJ whole genome shotgun (WGS) entry which is preliminary data.</text>
</comment>
<comment type="catalytic activity">
    <reaction evidence="10">
        <text>L-leucine + 2-oxoglutarate = 4-methyl-2-oxopentanoate + L-glutamate</text>
        <dbReference type="Rhea" id="RHEA:18321"/>
        <dbReference type="ChEBI" id="CHEBI:16810"/>
        <dbReference type="ChEBI" id="CHEBI:17865"/>
        <dbReference type="ChEBI" id="CHEBI:29985"/>
        <dbReference type="ChEBI" id="CHEBI:57427"/>
        <dbReference type="EC" id="2.6.1.42"/>
    </reaction>
</comment>
<comment type="catalytic activity">
    <reaction evidence="9">
        <text>L-isoleucine + 2-oxoglutarate = (S)-3-methyl-2-oxopentanoate + L-glutamate</text>
        <dbReference type="Rhea" id="RHEA:24801"/>
        <dbReference type="ChEBI" id="CHEBI:16810"/>
        <dbReference type="ChEBI" id="CHEBI:29985"/>
        <dbReference type="ChEBI" id="CHEBI:35146"/>
        <dbReference type="ChEBI" id="CHEBI:58045"/>
        <dbReference type="EC" id="2.6.1.42"/>
    </reaction>
</comment>
<proteinExistence type="inferred from homology"/>
<evidence type="ECO:0000256" key="11">
    <source>
        <dbReference type="RuleBase" id="RU004106"/>
    </source>
</evidence>
<dbReference type="CDD" id="cd00449">
    <property type="entry name" value="PLPDE_IV"/>
    <property type="match status" value="1"/>
</dbReference>
<dbReference type="InterPro" id="IPR043131">
    <property type="entry name" value="BCAT-like_N"/>
</dbReference>
<evidence type="ECO:0000256" key="2">
    <source>
        <dbReference type="ARBA" id="ARBA00004824"/>
    </source>
</evidence>
<comment type="similarity">
    <text evidence="5 11">Belongs to the class-IV pyridoxal-phosphate-dependent aminotransferase family.</text>
</comment>
<evidence type="ECO:0000256" key="9">
    <source>
        <dbReference type="ARBA" id="ARBA00048798"/>
    </source>
</evidence>
<dbReference type="GO" id="GO:0004084">
    <property type="term" value="F:branched-chain-amino-acid transaminase activity"/>
    <property type="evidence" value="ECO:0007669"/>
    <property type="project" value="UniProtKB-EC"/>
</dbReference>
<gene>
    <name evidence="13" type="ORF">DFQ07_0263</name>
</gene>
<dbReference type="InterPro" id="IPR018300">
    <property type="entry name" value="Aminotrans_IV_CS"/>
</dbReference>
<evidence type="ECO:0000256" key="4">
    <source>
        <dbReference type="ARBA" id="ARBA00005072"/>
    </source>
</evidence>
<dbReference type="PANTHER" id="PTHR42743">
    <property type="entry name" value="AMINO-ACID AMINOTRANSFERASE"/>
    <property type="match status" value="1"/>
</dbReference>
<evidence type="ECO:0000256" key="5">
    <source>
        <dbReference type="ARBA" id="ARBA00009320"/>
    </source>
</evidence>
<dbReference type="Gene3D" id="3.20.10.10">
    <property type="entry name" value="D-amino Acid Aminotransferase, subunit A, domain 2"/>
    <property type="match status" value="1"/>
</dbReference>
<evidence type="ECO:0000256" key="7">
    <source>
        <dbReference type="ARBA" id="ARBA00022898"/>
    </source>
</evidence>
<dbReference type="Pfam" id="PF01063">
    <property type="entry name" value="Aminotran_4"/>
    <property type="match status" value="1"/>
</dbReference>
<name>A0A4R6TK98_9FLAO</name>
<evidence type="ECO:0000256" key="1">
    <source>
        <dbReference type="ARBA" id="ARBA00001933"/>
    </source>
</evidence>
<dbReference type="Gene3D" id="3.30.470.10">
    <property type="match status" value="1"/>
</dbReference>
<protein>
    <recommendedName>
        <fullName evidence="6">branched-chain-amino-acid transaminase</fullName>
        <ecNumber evidence="6">2.6.1.42</ecNumber>
    </recommendedName>
</protein>
<organism evidence="13 14">
    <name type="scientific">Tenacibaculum caenipelagi</name>
    <dbReference type="NCBI Taxonomy" id="1325435"/>
    <lineage>
        <taxon>Bacteria</taxon>
        <taxon>Pseudomonadati</taxon>
        <taxon>Bacteroidota</taxon>
        <taxon>Flavobacteriia</taxon>
        <taxon>Flavobacteriales</taxon>
        <taxon>Flavobacteriaceae</taxon>
        <taxon>Tenacibaculum</taxon>
    </lineage>
</organism>
<sequence length="298" mass="34075">MSSFFVANTSLNCKFAFQIFKEMVNFNGTLISDNEVQLSTKNRAFKYGDAIFETIKVTNGKVVFIEDHYFRLMASMRMLRMKIPMKFTLEFLQEEILKLTRELPSSSIYRVRLTVYRKDGGLYTPVTNEVDYIIEGAPLEVIKKEVYKIDIYKDFYNYSGLLSTVKTTNRMLNTLAAVFAEENDLDNCILLNERKGVVEAINGNLFIIKGNVVKTPALTEGCIKGIIRKKVIEIIEKHPKYTIEETTISPFEIQKADEVFITNAIIGVQSVTNYRKKEFVTEITDKIKSSLQLAIVTG</sequence>
<dbReference type="InterPro" id="IPR050571">
    <property type="entry name" value="Class-IV_PLP-Dep_Aminotrnsfr"/>
</dbReference>
<evidence type="ECO:0000256" key="6">
    <source>
        <dbReference type="ARBA" id="ARBA00013053"/>
    </source>
</evidence>
<keyword evidence="7 12" id="KW-0663">Pyridoxal phosphate</keyword>
<evidence type="ECO:0000256" key="10">
    <source>
        <dbReference type="ARBA" id="ARBA00049229"/>
    </source>
</evidence>
<evidence type="ECO:0000256" key="8">
    <source>
        <dbReference type="ARBA" id="ARBA00048212"/>
    </source>
</evidence>
<dbReference type="AlphaFoldDB" id="A0A4R6TK98"/>
<comment type="catalytic activity">
    <reaction evidence="8">
        <text>L-valine + 2-oxoglutarate = 3-methyl-2-oxobutanoate + L-glutamate</text>
        <dbReference type="Rhea" id="RHEA:24813"/>
        <dbReference type="ChEBI" id="CHEBI:11851"/>
        <dbReference type="ChEBI" id="CHEBI:16810"/>
        <dbReference type="ChEBI" id="CHEBI:29985"/>
        <dbReference type="ChEBI" id="CHEBI:57762"/>
        <dbReference type="EC" id="2.6.1.42"/>
    </reaction>
</comment>
<evidence type="ECO:0000313" key="14">
    <source>
        <dbReference type="Proteomes" id="UP000295390"/>
    </source>
</evidence>
<dbReference type="EMBL" id="SNYH01000001">
    <property type="protein sequence ID" value="TDQ29938.1"/>
    <property type="molecule type" value="Genomic_DNA"/>
</dbReference>
<dbReference type="InterPro" id="IPR036038">
    <property type="entry name" value="Aminotransferase-like"/>
</dbReference>
<keyword evidence="13" id="KW-0808">Transferase</keyword>
<dbReference type="GO" id="GO:0046394">
    <property type="term" value="P:carboxylic acid biosynthetic process"/>
    <property type="evidence" value="ECO:0007669"/>
    <property type="project" value="UniProtKB-ARBA"/>
</dbReference>
<comment type="pathway">
    <text evidence="4">Amino-acid biosynthesis; L-leucine biosynthesis; L-leucine from 3-methyl-2-oxobutanoate: step 4/4.</text>
</comment>
<evidence type="ECO:0000313" key="13">
    <source>
        <dbReference type="EMBL" id="TDQ29938.1"/>
    </source>
</evidence>
<dbReference type="InterPro" id="IPR001544">
    <property type="entry name" value="Aminotrans_IV"/>
</dbReference>
<dbReference type="PANTHER" id="PTHR42743:SF11">
    <property type="entry name" value="AMINODEOXYCHORISMATE LYASE"/>
    <property type="match status" value="1"/>
</dbReference>
<comment type="pathway">
    <text evidence="3">Amino-acid biosynthesis; L-valine biosynthesis; L-valine from pyruvate: step 4/4.</text>
</comment>
<comment type="cofactor">
    <cofactor evidence="1 12">
        <name>pyridoxal 5'-phosphate</name>
        <dbReference type="ChEBI" id="CHEBI:597326"/>
    </cofactor>
</comment>
<dbReference type="SUPFAM" id="SSF56752">
    <property type="entry name" value="D-aminoacid aminotransferase-like PLP-dependent enzymes"/>
    <property type="match status" value="1"/>
</dbReference>
<keyword evidence="14" id="KW-1185">Reference proteome</keyword>
<comment type="pathway">
    <text evidence="2">Amino-acid biosynthesis; L-isoleucine biosynthesis; L-isoleucine from 2-oxobutanoate: step 4/4.</text>
</comment>
<dbReference type="InterPro" id="IPR043132">
    <property type="entry name" value="BCAT-like_C"/>
</dbReference>
<evidence type="ECO:0000256" key="12">
    <source>
        <dbReference type="RuleBase" id="RU004516"/>
    </source>
</evidence>